<dbReference type="InterPro" id="IPR051925">
    <property type="entry name" value="RNA-binding_domain"/>
</dbReference>
<dbReference type="InterPro" id="IPR035920">
    <property type="entry name" value="YhbY-like_sf"/>
</dbReference>
<evidence type="ECO:0000313" key="5">
    <source>
        <dbReference type="Proteomes" id="UP000183954"/>
    </source>
</evidence>
<name>A0A1M5VI20_9FIRM</name>
<dbReference type="OrthoDB" id="9797519at2"/>
<dbReference type="AlphaFoldDB" id="A0A1M5VI20"/>
<dbReference type="SUPFAM" id="SSF75471">
    <property type="entry name" value="YhbY-like"/>
    <property type="match status" value="1"/>
</dbReference>
<dbReference type="PROSITE" id="PS51295">
    <property type="entry name" value="CRM"/>
    <property type="match status" value="1"/>
</dbReference>
<dbReference type="PANTHER" id="PTHR40065:SF3">
    <property type="entry name" value="RNA-BINDING PROTEIN YHBY"/>
    <property type="match status" value="1"/>
</dbReference>
<gene>
    <name evidence="4" type="ORF">SAMN02746098_01358</name>
</gene>
<dbReference type="GO" id="GO:0003723">
    <property type="term" value="F:RNA binding"/>
    <property type="evidence" value="ECO:0007669"/>
    <property type="project" value="UniProtKB-UniRule"/>
</dbReference>
<dbReference type="SMART" id="SM01103">
    <property type="entry name" value="CRS1_YhbY"/>
    <property type="match status" value="1"/>
</dbReference>
<keyword evidence="1 2" id="KW-0694">RNA-binding</keyword>
<reference evidence="5" key="1">
    <citation type="submission" date="2016-11" db="EMBL/GenBank/DDBJ databases">
        <authorList>
            <person name="Varghese N."/>
            <person name="Submissions S."/>
        </authorList>
    </citation>
    <scope>NUCLEOTIDE SEQUENCE [LARGE SCALE GENOMIC DNA]</scope>
    <source>
        <strain evidence="5">DSM 15449</strain>
    </source>
</reference>
<dbReference type="InterPro" id="IPR017924">
    <property type="entry name" value="RNA-binding_YhbY"/>
</dbReference>
<organism evidence="4 5">
    <name type="scientific">Desulfosporosinus lacus DSM 15449</name>
    <dbReference type="NCBI Taxonomy" id="1121420"/>
    <lineage>
        <taxon>Bacteria</taxon>
        <taxon>Bacillati</taxon>
        <taxon>Bacillota</taxon>
        <taxon>Clostridia</taxon>
        <taxon>Eubacteriales</taxon>
        <taxon>Desulfitobacteriaceae</taxon>
        <taxon>Desulfosporosinus</taxon>
    </lineage>
</organism>
<protein>
    <submittedName>
        <fullName evidence="4">RNA-binding protein</fullName>
    </submittedName>
</protein>
<dbReference type="RefSeq" id="WP_073028758.1">
    <property type="nucleotide sequence ID" value="NZ_FQXJ01000004.1"/>
</dbReference>
<dbReference type="PANTHER" id="PTHR40065">
    <property type="entry name" value="RNA-BINDING PROTEIN YHBY"/>
    <property type="match status" value="1"/>
</dbReference>
<evidence type="ECO:0000313" key="4">
    <source>
        <dbReference type="EMBL" id="SHH74871.1"/>
    </source>
</evidence>
<sequence>MLTGKQKRYLRAMGNEMVPILQVGKGGITESVITQTNQTIEARELIKGRVLQNCMEEPKSVATELADQTGSELVQVIGRNFLLYKPAKDKPVIELPR</sequence>
<dbReference type="InterPro" id="IPR001890">
    <property type="entry name" value="RNA-binding_CRM"/>
</dbReference>
<feature type="domain" description="CRM" evidence="3">
    <location>
        <begin position="1"/>
        <end position="96"/>
    </location>
</feature>
<dbReference type="Proteomes" id="UP000183954">
    <property type="component" value="Unassembled WGS sequence"/>
</dbReference>
<evidence type="ECO:0000259" key="3">
    <source>
        <dbReference type="PROSITE" id="PS51295"/>
    </source>
</evidence>
<evidence type="ECO:0000256" key="2">
    <source>
        <dbReference type="PROSITE-ProRule" id="PRU00626"/>
    </source>
</evidence>
<keyword evidence="5" id="KW-1185">Reference proteome</keyword>
<dbReference type="Gene3D" id="3.30.110.60">
    <property type="entry name" value="YhbY-like"/>
    <property type="match status" value="1"/>
</dbReference>
<accession>A0A1M5VI20</accession>
<dbReference type="Pfam" id="PF01985">
    <property type="entry name" value="CRS1_YhbY"/>
    <property type="match status" value="1"/>
</dbReference>
<evidence type="ECO:0000256" key="1">
    <source>
        <dbReference type="ARBA" id="ARBA00022884"/>
    </source>
</evidence>
<dbReference type="STRING" id="1121420.SAMN02746098_01358"/>
<proteinExistence type="predicted"/>
<dbReference type="EMBL" id="FQXJ01000004">
    <property type="protein sequence ID" value="SHH74871.1"/>
    <property type="molecule type" value="Genomic_DNA"/>
</dbReference>
<dbReference type="NCBIfam" id="TIGR00253">
    <property type="entry name" value="RNA_bind_YhbY"/>
    <property type="match status" value="1"/>
</dbReference>